<dbReference type="KEGG" id="vg:13828232"/>
<protein>
    <submittedName>
        <fullName evidence="1">Uncharacterized protein</fullName>
    </submittedName>
</protein>
<gene>
    <name evidence="1" type="ORF">ECBP2_0090</name>
</gene>
<name>J9SVG1_9CAUD</name>
<organism evidence="1 2">
    <name type="scientific">Escherichia phage ECBP2</name>
    <dbReference type="NCBI Taxonomy" id="1604355"/>
    <lineage>
        <taxon>Viruses</taxon>
        <taxon>Duplodnaviria</taxon>
        <taxon>Heunggongvirae</taxon>
        <taxon>Uroviricota</taxon>
        <taxon>Caudoviricetes</taxon>
        <taxon>Mktvariviridae</taxon>
        <taxon>Gordonclarkvirinae</taxon>
        <taxon>Suseptimavirus</taxon>
        <taxon>Suseptimavirus ECBP2</taxon>
    </lineage>
</organism>
<proteinExistence type="predicted"/>
<dbReference type="GeneID" id="13828232"/>
<dbReference type="EMBL" id="JX415536">
    <property type="protein sequence ID" value="AFR52123.1"/>
    <property type="molecule type" value="Genomic_DNA"/>
</dbReference>
<reference evidence="1 2" key="1">
    <citation type="journal article" date="2012" name="J. Virol.">
        <title>Complete Genome Sequence of the Bacteriophages ECBP1 and ECBP2 Isolated from Two Different Escherichia coli Strains.</title>
        <authorList>
            <person name="Nho S.W."/>
            <person name="Ha M.A."/>
            <person name="Kim K.S."/>
            <person name="Kim T.H."/>
            <person name="Jang H.B."/>
            <person name="Cha I.S."/>
            <person name="Park S.B."/>
            <person name="Kim Y.K."/>
            <person name="Jung T.S."/>
        </authorList>
    </citation>
    <scope>NUCLEOTIDE SEQUENCE [LARGE SCALE GENOMIC DNA]</scope>
</reference>
<evidence type="ECO:0000313" key="2">
    <source>
        <dbReference type="Proteomes" id="UP000007331"/>
    </source>
</evidence>
<dbReference type="Proteomes" id="UP000007331">
    <property type="component" value="Segment"/>
</dbReference>
<keyword evidence="2" id="KW-1185">Reference proteome</keyword>
<accession>J9SVG1</accession>
<sequence length="83" mass="8958">MQIANKTPPESITQVKDMSPGDVFRATEYPGDFFIRIPSASVGGIAKPVTAVQLSTGHLFRLEIDMVVIPVPTAILRFDGATE</sequence>
<dbReference type="RefSeq" id="YP_006908941.1">
    <property type="nucleotide sequence ID" value="NC_018859.1"/>
</dbReference>
<evidence type="ECO:0000313" key="1">
    <source>
        <dbReference type="EMBL" id="AFR52123.1"/>
    </source>
</evidence>